<dbReference type="Gene3D" id="3.40.1190.10">
    <property type="entry name" value="Mur-like, catalytic domain"/>
    <property type="match status" value="1"/>
</dbReference>
<dbReference type="AlphaFoldDB" id="A0A6I2GLU0"/>
<dbReference type="GO" id="GO:0009252">
    <property type="term" value="P:peptidoglycan biosynthetic process"/>
    <property type="evidence" value="ECO:0007669"/>
    <property type="project" value="UniProtKB-UniRule"/>
</dbReference>
<comment type="function">
    <text evidence="2">The lipid II isoglutaminyl synthase complex catalyzes the formation of alpha-D-isoglutamine in the cell wall lipid II stem peptide. The MurT subunit catalyzes the ATP-dependent amidation of D-glutamate residue of lipid II, converting it to an isoglutamine residue.</text>
</comment>
<proteinExistence type="inferred from homology"/>
<feature type="domain" description="Lipid II isoglutaminyl synthase (glutamine-hydrolyzing) subunit MurT C-terminal" evidence="4">
    <location>
        <begin position="321"/>
        <end position="431"/>
    </location>
</feature>
<keyword evidence="2" id="KW-0133">Cell shape</keyword>
<comment type="catalytic activity">
    <reaction evidence="2">
        <text>beta-D-GlcNAc-(1-&gt;4)-Mur2Ac(oyl-L-Ala-gamma-D-Glu-L-Lys-D-Ala-D-Ala)-di-trans,octa-cis-undecaprenyl diphosphate + L-glutamine + ATP + H2O = beta-D-GlcNAc-(1-&gt;4)-Mur2Ac(oyl-L-Ala-D-isoglutaminyl-L-Lys-D-Ala-D-Ala)-di-trans,octa-cis-undecaprenyl diphosphate + L-glutamate + ADP + phosphate + H(+)</text>
        <dbReference type="Rhea" id="RHEA:57928"/>
        <dbReference type="ChEBI" id="CHEBI:15377"/>
        <dbReference type="ChEBI" id="CHEBI:15378"/>
        <dbReference type="ChEBI" id="CHEBI:29985"/>
        <dbReference type="ChEBI" id="CHEBI:30616"/>
        <dbReference type="ChEBI" id="CHEBI:43474"/>
        <dbReference type="ChEBI" id="CHEBI:58359"/>
        <dbReference type="ChEBI" id="CHEBI:60033"/>
        <dbReference type="ChEBI" id="CHEBI:62233"/>
        <dbReference type="ChEBI" id="CHEBI:456216"/>
        <dbReference type="EC" id="6.3.5.13"/>
    </reaction>
</comment>
<dbReference type="EC" id="6.3.5.13" evidence="2"/>
<name>A0A6I2GLU0_9LACT</name>
<keyword evidence="2" id="KW-0862">Zinc</keyword>
<feature type="binding site" evidence="2">
    <location>
        <position position="207"/>
    </location>
    <ligand>
        <name>Zn(2+)</name>
        <dbReference type="ChEBI" id="CHEBI:29105"/>
    </ligand>
</feature>
<comment type="similarity">
    <text evidence="2">Belongs to the MurCDEF family. MurT subfamily.</text>
</comment>
<dbReference type="InterPro" id="IPR043703">
    <property type="entry name" value="Lipid_II_synth_MurT"/>
</dbReference>
<dbReference type="PANTHER" id="PTHR23135:SF7">
    <property type="entry name" value="LIPID II ISOGLUTAMINYL SYNTHASE (GLUTAMINE-HYDROLYZING) SUBUNIT MURT"/>
    <property type="match status" value="1"/>
</dbReference>
<evidence type="ECO:0000313" key="5">
    <source>
        <dbReference type="EMBL" id="MRI85498.1"/>
    </source>
</evidence>
<dbReference type="InterPro" id="IPR036565">
    <property type="entry name" value="Mur-like_cat_sf"/>
</dbReference>
<feature type="binding site" evidence="2">
    <location>
        <position position="232"/>
    </location>
    <ligand>
        <name>Zn(2+)</name>
        <dbReference type="ChEBI" id="CHEBI:29105"/>
    </ligand>
</feature>
<comment type="catalytic activity">
    <reaction evidence="2">
        <text>beta-D-GlcNAc-(1-&gt;4)-Mur2Ac(oyl-L-Ala-gamma-D-Glu-L-Lys-D-Ala-D-Ala)-di-trans,octa-cis-undecaprenyl diphosphate + ATP = beta-D-GlcNAc-(1-&gt;4)-Mur2Ac(oyl-L-Ala-gamma-D-O-P-Glu-L-Lys-D-Ala-D-Ala)-di-trans,octa-cis-undecaprenyl diphosphate + ADP</text>
        <dbReference type="Rhea" id="RHEA:59488"/>
        <dbReference type="ChEBI" id="CHEBI:30616"/>
        <dbReference type="ChEBI" id="CHEBI:60033"/>
        <dbReference type="ChEBI" id="CHEBI:143132"/>
        <dbReference type="ChEBI" id="CHEBI:456216"/>
    </reaction>
</comment>
<dbReference type="RefSeq" id="WP_153863503.1">
    <property type="nucleotide sequence ID" value="NZ_WJQS01000004.1"/>
</dbReference>
<dbReference type="InterPro" id="IPR013564">
    <property type="entry name" value="MurT_C"/>
</dbReference>
<dbReference type="UniPathway" id="UPA00219"/>
<evidence type="ECO:0000256" key="2">
    <source>
        <dbReference type="HAMAP-Rule" id="MF_02214"/>
    </source>
</evidence>
<sequence>MTLRSNFAINAGRFALWGLTTFTRGGSSLPGKIATTIDPNVLEALTKNYKVVVITGTNGKTLTTALTVQALKQKYPQVLTNPTGSNMQQGIVSTFLTAPNLKDGEQGIAVLEVDEGSLKHVVNALKPELFVHTNVFRDQMDRYGEIYSIYELMADAAKAVPNATVLANADSPLFNSMELPNPREYFGFDHKVDHDVEPHYNTDGILCPHCNNVLSYHNLTYANLGKYYCKHCDFKRPNLDYSINKVEELTLTHSTFEIDGHSFTIPVAGLYNIYNALAAYSVARFLGVEPNDIREGFKQAERVFGRQEIININGKKVLLNLVKNPVGLNQVIELVGLEKNPFMLVSILNNQYADGTDVSWIWDGHYEQMVNFPIKETVVGGMKADEMKLRLTVAGIPEESITQLNSMNDIIEAIENSSEEHVHILATYTAMLELRKILQEKNHL</sequence>
<dbReference type="EMBL" id="WJQS01000004">
    <property type="protein sequence ID" value="MRI85498.1"/>
    <property type="molecule type" value="Genomic_DNA"/>
</dbReference>
<dbReference type="Proteomes" id="UP000430975">
    <property type="component" value="Unassembled WGS sequence"/>
</dbReference>
<evidence type="ECO:0000259" key="3">
    <source>
        <dbReference type="Pfam" id="PF08245"/>
    </source>
</evidence>
<dbReference type="GO" id="GO:0005524">
    <property type="term" value="F:ATP binding"/>
    <property type="evidence" value="ECO:0007669"/>
    <property type="project" value="UniProtKB-UniRule"/>
</dbReference>
<dbReference type="HAMAP" id="MF_02214">
    <property type="entry name" value="Lipid_II_synth_MurT"/>
    <property type="match status" value="1"/>
</dbReference>
<comment type="pathway">
    <text evidence="1 2">Cell wall biogenesis; peptidoglycan biosynthesis.</text>
</comment>
<gene>
    <name evidence="2" type="primary">murT</name>
    <name evidence="5" type="ORF">GIY09_06350</name>
</gene>
<dbReference type="SUPFAM" id="SSF53623">
    <property type="entry name" value="MurD-like peptide ligases, catalytic domain"/>
    <property type="match status" value="1"/>
</dbReference>
<feature type="binding site" evidence="2">
    <location>
        <position position="210"/>
    </location>
    <ligand>
        <name>Zn(2+)</name>
        <dbReference type="ChEBI" id="CHEBI:29105"/>
    </ligand>
</feature>
<feature type="active site" evidence="2">
    <location>
        <position position="357"/>
    </location>
</feature>
<keyword evidence="2" id="KW-0547">Nucleotide-binding</keyword>
<comment type="subunit">
    <text evidence="2">Forms a heterodimer with GatD.</text>
</comment>
<keyword evidence="2" id="KW-0573">Peptidoglycan synthesis</keyword>
<dbReference type="Pfam" id="PF08353">
    <property type="entry name" value="MurT_C"/>
    <property type="match status" value="1"/>
</dbReference>
<keyword evidence="2" id="KW-0436">Ligase</keyword>
<dbReference type="PANTHER" id="PTHR23135">
    <property type="entry name" value="MUR LIGASE FAMILY MEMBER"/>
    <property type="match status" value="1"/>
</dbReference>
<dbReference type="InterPro" id="IPR013221">
    <property type="entry name" value="Mur_ligase_cen"/>
</dbReference>
<dbReference type="GO" id="GO:0008270">
    <property type="term" value="F:zinc ion binding"/>
    <property type="evidence" value="ECO:0007669"/>
    <property type="project" value="UniProtKB-UniRule"/>
</dbReference>
<comment type="catalytic activity">
    <reaction evidence="2">
        <text>beta-D-GlcNAc-(1-&gt;4)-Mur2Ac(oyl-L-Ala-gamma-D-O-P-Glu-L-Lys-D-Ala-D-Ala)-di-trans,octa-cis-undecaprenyl diphosphate + NH4(+) = beta-D-GlcNAc-(1-&gt;4)-Mur2Ac(oyl-L-Ala-D-isoglutaminyl-L-Lys-D-Ala-D-Ala)-di-trans,octa-cis-undecaprenyl diphosphate + phosphate + H(+)</text>
        <dbReference type="Rhea" id="RHEA:57932"/>
        <dbReference type="ChEBI" id="CHEBI:15378"/>
        <dbReference type="ChEBI" id="CHEBI:28938"/>
        <dbReference type="ChEBI" id="CHEBI:43474"/>
        <dbReference type="ChEBI" id="CHEBI:62233"/>
        <dbReference type="ChEBI" id="CHEBI:143132"/>
    </reaction>
</comment>
<protein>
    <recommendedName>
        <fullName evidence="2">Lipid II isoglutaminyl synthase (glutamine-hydrolyzing) subunit MurT</fullName>
        <ecNumber evidence="2">6.3.5.13</ecNumber>
    </recommendedName>
</protein>
<reference evidence="5 6" key="1">
    <citation type="submission" date="2019-11" db="EMBL/GenBank/DDBJ databases">
        <title>Characterisation of Fundicoccus ignavus gen. nov. sp. nov., a novel genus of the family Aerococcaceae isolated from bulk tank milk.</title>
        <authorList>
            <person name="Siebert A."/>
            <person name="Huptas C."/>
            <person name="Wenning M."/>
            <person name="Scherer S."/>
            <person name="Doll E.V."/>
        </authorList>
    </citation>
    <scope>NUCLEOTIDE SEQUENCE [LARGE SCALE GENOMIC DNA]</scope>
    <source>
        <strain evidence="5 6">WS4759</strain>
    </source>
</reference>
<dbReference type="GO" id="GO:0071555">
    <property type="term" value="P:cell wall organization"/>
    <property type="evidence" value="ECO:0007669"/>
    <property type="project" value="UniProtKB-KW"/>
</dbReference>
<feature type="binding site" evidence="2">
    <location>
        <position position="229"/>
    </location>
    <ligand>
        <name>Zn(2+)</name>
        <dbReference type="ChEBI" id="CHEBI:29105"/>
    </ligand>
</feature>
<evidence type="ECO:0000313" key="6">
    <source>
        <dbReference type="Proteomes" id="UP000430975"/>
    </source>
</evidence>
<keyword evidence="6" id="KW-1185">Reference proteome</keyword>
<accession>A0A6I2GLU0</accession>
<evidence type="ECO:0000259" key="4">
    <source>
        <dbReference type="Pfam" id="PF08353"/>
    </source>
</evidence>
<dbReference type="GO" id="GO:0140282">
    <property type="term" value="F:carbon-nitrogen ligase activity on lipid II"/>
    <property type="evidence" value="ECO:0007669"/>
    <property type="project" value="UniProtKB-UniRule"/>
</dbReference>
<dbReference type="GO" id="GO:0008360">
    <property type="term" value="P:regulation of cell shape"/>
    <property type="evidence" value="ECO:0007669"/>
    <property type="project" value="UniProtKB-KW"/>
</dbReference>
<evidence type="ECO:0000256" key="1">
    <source>
        <dbReference type="ARBA" id="ARBA00004752"/>
    </source>
</evidence>
<feature type="domain" description="Mur ligase central" evidence="3">
    <location>
        <begin position="54"/>
        <end position="176"/>
    </location>
</feature>
<keyword evidence="2" id="KW-0479">Metal-binding</keyword>
<dbReference type="GO" id="GO:0016881">
    <property type="term" value="F:acid-amino acid ligase activity"/>
    <property type="evidence" value="ECO:0007669"/>
    <property type="project" value="InterPro"/>
</dbReference>
<organism evidence="5 6">
    <name type="scientific">Fundicoccus ignavus</name>
    <dbReference type="NCBI Taxonomy" id="2664442"/>
    <lineage>
        <taxon>Bacteria</taxon>
        <taxon>Bacillati</taxon>
        <taxon>Bacillota</taxon>
        <taxon>Bacilli</taxon>
        <taxon>Lactobacillales</taxon>
        <taxon>Aerococcaceae</taxon>
        <taxon>Fundicoccus</taxon>
    </lineage>
</organism>
<keyword evidence="2" id="KW-0067">ATP-binding</keyword>
<comment type="caution">
    <text evidence="5">The sequence shown here is derived from an EMBL/GenBank/DDBJ whole genome shotgun (WGS) entry which is preliminary data.</text>
</comment>
<keyword evidence="2" id="KW-0961">Cell wall biogenesis/degradation</keyword>
<dbReference type="Pfam" id="PF08245">
    <property type="entry name" value="Mur_ligase_M"/>
    <property type="match status" value="1"/>
</dbReference>